<reference evidence="2 3" key="1">
    <citation type="journal article" date="2013" name="PLoS Genet.">
        <title>Distinctive expansion of potential virulence genes in the genome of the oomycete fish pathogen Saprolegnia parasitica.</title>
        <authorList>
            <person name="Jiang R.H."/>
            <person name="de Bruijn I."/>
            <person name="Haas B.J."/>
            <person name="Belmonte R."/>
            <person name="Lobach L."/>
            <person name="Christie J."/>
            <person name="van den Ackerveken G."/>
            <person name="Bottin A."/>
            <person name="Bulone V."/>
            <person name="Diaz-Moreno S.M."/>
            <person name="Dumas B."/>
            <person name="Fan L."/>
            <person name="Gaulin E."/>
            <person name="Govers F."/>
            <person name="Grenville-Briggs L.J."/>
            <person name="Horner N.R."/>
            <person name="Levin J.Z."/>
            <person name="Mammella M."/>
            <person name="Meijer H.J."/>
            <person name="Morris P."/>
            <person name="Nusbaum C."/>
            <person name="Oome S."/>
            <person name="Phillips A.J."/>
            <person name="van Rooyen D."/>
            <person name="Rzeszutek E."/>
            <person name="Saraiva M."/>
            <person name="Secombes C.J."/>
            <person name="Seidl M.F."/>
            <person name="Snel B."/>
            <person name="Stassen J.H."/>
            <person name="Sykes S."/>
            <person name="Tripathy S."/>
            <person name="van den Berg H."/>
            <person name="Vega-Arreguin J.C."/>
            <person name="Wawra S."/>
            <person name="Young S.K."/>
            <person name="Zeng Q."/>
            <person name="Dieguez-Uribeondo J."/>
            <person name="Russ C."/>
            <person name="Tyler B.M."/>
            <person name="van West P."/>
        </authorList>
    </citation>
    <scope>NUCLEOTIDE SEQUENCE [LARGE SCALE GENOMIC DNA]</scope>
    <source>
        <strain evidence="2 3">CBS 223.65</strain>
    </source>
</reference>
<organism evidence="2 3">
    <name type="scientific">Saprolegnia parasitica (strain CBS 223.65)</name>
    <dbReference type="NCBI Taxonomy" id="695850"/>
    <lineage>
        <taxon>Eukaryota</taxon>
        <taxon>Sar</taxon>
        <taxon>Stramenopiles</taxon>
        <taxon>Oomycota</taxon>
        <taxon>Saprolegniomycetes</taxon>
        <taxon>Saprolegniales</taxon>
        <taxon>Saprolegniaceae</taxon>
        <taxon>Saprolegnia</taxon>
    </lineage>
</organism>
<evidence type="ECO:0000313" key="3">
    <source>
        <dbReference type="Proteomes" id="UP000030745"/>
    </source>
</evidence>
<dbReference type="AlphaFoldDB" id="A0A067CCB1"/>
<name>A0A067CCB1_SAPPC</name>
<dbReference type="KEGG" id="spar:SPRG_09844"/>
<keyword evidence="3" id="KW-1185">Reference proteome</keyword>
<sequence length="153" mass="16910">MAARVDHRDTGRASTQSGQQDGGHGLTKAGLAKAPSSTAHALYACCSRSRATRISRPPSPRAPRINQAWSLGSRCIALFFWQRGRPRHRKGLISRPSYSSLTALTTTSPRSSRRDRTRCPPRRASSVTSELEKIRMDILLSNLHRQPGPRAQL</sequence>
<accession>A0A067CCB1</accession>
<dbReference type="Proteomes" id="UP000030745">
    <property type="component" value="Unassembled WGS sequence"/>
</dbReference>
<evidence type="ECO:0000256" key="1">
    <source>
        <dbReference type="SAM" id="MobiDB-lite"/>
    </source>
</evidence>
<feature type="region of interest" description="Disordered" evidence="1">
    <location>
        <begin position="102"/>
        <end position="127"/>
    </location>
</feature>
<protein>
    <submittedName>
        <fullName evidence="2">Uncharacterized protein</fullName>
    </submittedName>
</protein>
<dbReference type="GeneID" id="24131992"/>
<dbReference type="RefSeq" id="XP_012204883.1">
    <property type="nucleotide sequence ID" value="XM_012349493.1"/>
</dbReference>
<feature type="compositionally biased region" description="Basic and acidic residues" evidence="1">
    <location>
        <begin position="1"/>
        <end position="11"/>
    </location>
</feature>
<proteinExistence type="predicted"/>
<dbReference type="EMBL" id="KK583242">
    <property type="protein sequence ID" value="KDO24462.1"/>
    <property type="molecule type" value="Genomic_DNA"/>
</dbReference>
<gene>
    <name evidence="2" type="ORF">SPRG_09844</name>
</gene>
<feature type="region of interest" description="Disordered" evidence="1">
    <location>
        <begin position="1"/>
        <end position="32"/>
    </location>
</feature>
<dbReference type="VEuPathDB" id="FungiDB:SPRG_09844"/>
<evidence type="ECO:0000313" key="2">
    <source>
        <dbReference type="EMBL" id="KDO24462.1"/>
    </source>
</evidence>